<dbReference type="AlphaFoldDB" id="A0A1E1JR14"/>
<name>A0A1E1JR14_9HELO</name>
<comment type="caution">
    <text evidence="1">The sequence shown here is derived from an EMBL/GenBank/DDBJ whole genome shotgun (WGS) entry which is preliminary data.</text>
</comment>
<gene>
    <name evidence="1" type="ORF">RCO7_01205</name>
</gene>
<sequence length="38" mass="4058">MASGKKDEQCLRLKPDSCNQGLKCEGGRGQAIGFCRTA</sequence>
<dbReference type="EMBL" id="FJUW01000001">
    <property type="protein sequence ID" value="CZS88248.1"/>
    <property type="molecule type" value="Genomic_DNA"/>
</dbReference>
<protein>
    <submittedName>
        <fullName evidence="1">Uncharacterized protein</fullName>
    </submittedName>
</protein>
<proteinExistence type="predicted"/>
<dbReference type="Proteomes" id="UP000178129">
    <property type="component" value="Unassembled WGS sequence"/>
</dbReference>
<organism evidence="1 2">
    <name type="scientific">Rhynchosporium graminicola</name>
    <dbReference type="NCBI Taxonomy" id="2792576"/>
    <lineage>
        <taxon>Eukaryota</taxon>
        <taxon>Fungi</taxon>
        <taxon>Dikarya</taxon>
        <taxon>Ascomycota</taxon>
        <taxon>Pezizomycotina</taxon>
        <taxon>Leotiomycetes</taxon>
        <taxon>Helotiales</taxon>
        <taxon>Ploettnerulaceae</taxon>
        <taxon>Rhynchosporium</taxon>
    </lineage>
</organism>
<evidence type="ECO:0000313" key="1">
    <source>
        <dbReference type="EMBL" id="CZS88248.1"/>
    </source>
</evidence>
<dbReference type="InParanoid" id="A0A1E1JR14"/>
<reference evidence="2" key="1">
    <citation type="submission" date="2016-03" db="EMBL/GenBank/DDBJ databases">
        <authorList>
            <person name="Ploux O."/>
        </authorList>
    </citation>
    <scope>NUCLEOTIDE SEQUENCE [LARGE SCALE GENOMIC DNA]</scope>
    <source>
        <strain evidence="2">UK7</strain>
    </source>
</reference>
<accession>A0A1E1JR14</accession>
<keyword evidence="2" id="KW-1185">Reference proteome</keyword>
<evidence type="ECO:0000313" key="2">
    <source>
        <dbReference type="Proteomes" id="UP000178129"/>
    </source>
</evidence>